<dbReference type="Gene3D" id="2.60.40.2810">
    <property type="match status" value="2"/>
</dbReference>
<keyword evidence="3" id="KW-1185">Reference proteome</keyword>
<organism evidence="2 3">
    <name type="scientific">Aquisphaera giovannonii</name>
    <dbReference type="NCBI Taxonomy" id="406548"/>
    <lineage>
        <taxon>Bacteria</taxon>
        <taxon>Pseudomonadati</taxon>
        <taxon>Planctomycetota</taxon>
        <taxon>Planctomycetia</taxon>
        <taxon>Isosphaerales</taxon>
        <taxon>Isosphaeraceae</taxon>
        <taxon>Aquisphaera</taxon>
    </lineage>
</organism>
<dbReference type="SMART" id="SM00710">
    <property type="entry name" value="PbH1"/>
    <property type="match status" value="9"/>
</dbReference>
<name>A0A5B9W9I2_9BACT</name>
<reference evidence="2 3" key="1">
    <citation type="submission" date="2019-08" db="EMBL/GenBank/DDBJ databases">
        <title>Deep-cultivation of Planctomycetes and their phenomic and genomic characterization uncovers novel biology.</title>
        <authorList>
            <person name="Wiegand S."/>
            <person name="Jogler M."/>
            <person name="Boedeker C."/>
            <person name="Pinto D."/>
            <person name="Vollmers J."/>
            <person name="Rivas-Marin E."/>
            <person name="Kohn T."/>
            <person name="Peeters S.H."/>
            <person name="Heuer A."/>
            <person name="Rast P."/>
            <person name="Oberbeckmann S."/>
            <person name="Bunk B."/>
            <person name="Jeske O."/>
            <person name="Meyerdierks A."/>
            <person name="Storesund J.E."/>
            <person name="Kallscheuer N."/>
            <person name="Luecker S."/>
            <person name="Lage O.M."/>
            <person name="Pohl T."/>
            <person name="Merkel B.J."/>
            <person name="Hornburger P."/>
            <person name="Mueller R.-W."/>
            <person name="Bruemmer F."/>
            <person name="Labrenz M."/>
            <person name="Spormann A.M."/>
            <person name="Op den Camp H."/>
            <person name="Overmann J."/>
            <person name="Amann R."/>
            <person name="Jetten M.S.M."/>
            <person name="Mascher T."/>
            <person name="Medema M.H."/>
            <person name="Devos D.P."/>
            <person name="Kaster A.-K."/>
            <person name="Ovreas L."/>
            <person name="Rohde M."/>
            <person name="Galperin M.Y."/>
            <person name="Jogler C."/>
        </authorList>
    </citation>
    <scope>NUCLEOTIDE SEQUENCE [LARGE SCALE GENOMIC DNA]</scope>
    <source>
        <strain evidence="2 3">OJF2</strain>
    </source>
</reference>
<dbReference type="Pfam" id="PF17963">
    <property type="entry name" value="Big_9"/>
    <property type="match status" value="2"/>
</dbReference>
<proteinExistence type="predicted"/>
<dbReference type="Gene3D" id="2.60.40.10">
    <property type="entry name" value="Immunoglobulins"/>
    <property type="match status" value="2"/>
</dbReference>
<dbReference type="Gene3D" id="2.160.20.10">
    <property type="entry name" value="Single-stranded right-handed beta-helix, Pectin lyase-like"/>
    <property type="match status" value="2"/>
</dbReference>
<dbReference type="InterPro" id="IPR013783">
    <property type="entry name" value="Ig-like_fold"/>
</dbReference>
<dbReference type="InterPro" id="IPR012334">
    <property type="entry name" value="Pectin_lyas_fold"/>
</dbReference>
<evidence type="ECO:0000313" key="2">
    <source>
        <dbReference type="EMBL" id="QEH36899.1"/>
    </source>
</evidence>
<sequence length="1419" mass="139680">MLHRELSWMPRTSRTSTRRDRPRRRSGWAALREWRLQVLESRELLSTVMAVDDAYNTDAKTPLIVTSPGVLANDSRSDGGQLSASLVTGPGHGSVALNADGSFQYTPRGGYTGLDRFAYVAVGGGSGSNLATVVISVNAKTQLVTNTGDSGVGSLRQALIIAAASNTTAPDVIQFAIPGTGPFVIQPLTPLPEITHPTVIDGYTQSGSRANGLATGEDAAIFVQLDGSRLSPGSSGLVISAGGSTVTGLSITAFATPIDVHGGGANVIQGNFLGLSPAGSLTPNAGPMVVAGAGNNLIGGSKAAQRNVIAGSGSYEVTIGGPNNIFQGNYVGTNLSGTARLTAGGGVLVSSASNTVIGGLKPASGNVLTGLTIGTSATSPTTTGTRVQGNSIGADAAGVNGFGGTTSLIVAAGAGTVIGGTRDTAGNVIRDMVIGAGGSGTLIQGNAIGVDASGLRSLGSPGSGIVLDYSDHVTIGGTAAGAGNVISGNTRGYGIVGYYTFDASSILIQGNLIGTDATGMTASPNGWGGVRLSGGGNTIGGTGRNAGNVISGNGGAGLILDYGSSTALIQGNFIGSDASGLRPVGNAGDGIVIQGLDSNGNTIGGTAKGAGNVIAYNGGAGVGIPSGSDATGNAILSNAIFANVGLGIDLGDDGVTANTPGGPHDGPNLLQNAPVLLVAASRSNQVAIKGTLSSAPNATFTIQFFANGSADPSGNGEGQSYLGATTVTTDANGDASFQASFRAQPGSVISATATDQGGNTSEFAANQSIVVMTGKLLAQDDAYRTDANSPLLVGAPGVRANDLAFDGGAFSTNLVRGPGHGTLTITADGGFLYVPAPGYVGTDSFTYQDRLGNATALATVTITVASKTLVVTNTNDSGPGSLRQAILDADLATTDAPDTILFDLQGDGPFLIMPTSPLPAITHATIIDGYSQPGAMAATPGPGGSAVILVQLNGLAQPGGDGLLATAPGVVIRGLSFAGFATAIRLTGAGGDVVEGNFIGTDVTGTTADFGNNLGIYIESPNNTIGGTAAGAGNLVSGNWDVGILLDGPSASNNVIQGNRVGTDATGMTAVWNWSDGIALRSGASSNRIGGTEPGAGNILSGNAYGLSFAAGCAFNTVQGNLIGADATGQSAIGNMSGGIDDDGGDNLIGGTASGAGNVISGNWGSGLIVEFASRDVIQGNAIGTDVTGSLPIGNWGDGVTIRNFSSRNTIGGGDAGSGNTIAFNGGNGVTIGSFAGDLCYRNAVLSNVITGNLGLGIDLGSDGPGPIVPGGPYDGPNHFQNAPVIEAVVTDGVLIALTGTFSGPPATMLTLQFFVNDEADPTGFGQGQYYVGSATITTDADGNATFTVILPAAVSPGRNLSATATDANGNTSEFAADVAVNAAIQALAATGMQVADIIPAELALDLALDAQKRDGTAA</sequence>
<evidence type="ECO:0000256" key="1">
    <source>
        <dbReference type="SAM" id="MobiDB-lite"/>
    </source>
</evidence>
<accession>A0A5B9W9I2</accession>
<protein>
    <submittedName>
        <fullName evidence="2">Uncharacterized protein</fullName>
    </submittedName>
</protein>
<dbReference type="KEGG" id="agv:OJF2_54840"/>
<dbReference type="Proteomes" id="UP000324233">
    <property type="component" value="Chromosome"/>
</dbReference>
<gene>
    <name evidence="2" type="ORF">OJF2_54840</name>
</gene>
<feature type="region of interest" description="Disordered" evidence="1">
    <location>
        <begin position="1"/>
        <end position="24"/>
    </location>
</feature>
<evidence type="ECO:0000313" key="3">
    <source>
        <dbReference type="Proteomes" id="UP000324233"/>
    </source>
</evidence>
<dbReference type="InterPro" id="IPR006626">
    <property type="entry name" value="PbH1"/>
</dbReference>
<dbReference type="EMBL" id="CP042997">
    <property type="protein sequence ID" value="QEH36899.1"/>
    <property type="molecule type" value="Genomic_DNA"/>
</dbReference>